<name>B4W4V0_9CYAN</name>
<protein>
    <submittedName>
        <fullName evidence="1">Uncharacterized protein</fullName>
    </submittedName>
</protein>
<reference evidence="1 2" key="1">
    <citation type="submission" date="2008-07" db="EMBL/GenBank/DDBJ databases">
        <authorList>
            <person name="Tandeau de Marsac N."/>
            <person name="Ferriera S."/>
            <person name="Johnson J."/>
            <person name="Kravitz S."/>
            <person name="Beeson K."/>
            <person name="Sutton G."/>
            <person name="Rogers Y.-H."/>
            <person name="Friedman R."/>
            <person name="Frazier M."/>
            <person name="Venter J.C."/>
        </authorList>
    </citation>
    <scope>NUCLEOTIDE SEQUENCE [LARGE SCALE GENOMIC DNA]</scope>
    <source>
        <strain evidence="1 2">PCC 7420</strain>
    </source>
</reference>
<sequence>MVWVETWAIGFEASPLTILRAAAPPATVPPVIPELAIHLTGNGIWVDFA</sequence>
<organism evidence="1 2">
    <name type="scientific">Coleofasciculus chthonoplastes PCC 7420</name>
    <dbReference type="NCBI Taxonomy" id="118168"/>
    <lineage>
        <taxon>Bacteria</taxon>
        <taxon>Bacillati</taxon>
        <taxon>Cyanobacteriota</taxon>
        <taxon>Cyanophyceae</taxon>
        <taxon>Coleofasciculales</taxon>
        <taxon>Coleofasciculaceae</taxon>
        <taxon>Coleofasciculus</taxon>
    </lineage>
</organism>
<keyword evidence="2" id="KW-1185">Reference proteome</keyword>
<dbReference type="Proteomes" id="UP000003835">
    <property type="component" value="Unassembled WGS sequence"/>
</dbReference>
<gene>
    <name evidence="1" type="ORF">MC7420_1535</name>
</gene>
<dbReference type="EMBL" id="DS989881">
    <property type="protein sequence ID" value="EDX70791.1"/>
    <property type="molecule type" value="Genomic_DNA"/>
</dbReference>
<evidence type="ECO:0000313" key="1">
    <source>
        <dbReference type="EMBL" id="EDX70791.1"/>
    </source>
</evidence>
<proteinExistence type="predicted"/>
<accession>B4W4V0</accession>
<evidence type="ECO:0000313" key="2">
    <source>
        <dbReference type="Proteomes" id="UP000003835"/>
    </source>
</evidence>
<dbReference type="AlphaFoldDB" id="B4W4V0"/>
<dbReference type="HOGENOM" id="CLU_3134458_0_0_3"/>